<evidence type="ECO:0000313" key="2">
    <source>
        <dbReference type="Proteomes" id="UP001215598"/>
    </source>
</evidence>
<evidence type="ECO:0000313" key="1">
    <source>
        <dbReference type="EMBL" id="KAJ7713926.1"/>
    </source>
</evidence>
<name>A0AAD7H7J6_9AGAR</name>
<protein>
    <submittedName>
        <fullName evidence="1">Uncharacterized protein</fullName>
    </submittedName>
</protein>
<dbReference type="AlphaFoldDB" id="A0AAD7H7J6"/>
<sequence>MSQLPARLGCTPCPPSGASKCASWVARDINPLTGRPYPRAIPNNTNEHCAVLCGHGWISHRPIPLIDATDPAYDFQRGPCPESNGGGFHSHKPVGPPDILCVQFSVYEPPAVIGWQASTCSCPDHVIGSCPLAFRELPVNSFRSQNPLFSSHFPAVPVNASAPHRGSPIHTPSRFHRAPLRRQTLHLVRFYTVSVLIWPFVVPGANAPAGFRTPILKIRNKLLLNYVQAFDGHGLYLHPPVPSTDLASAHNFSCQLYTHLVDANLQLTLAPNVTDISTVVPFNQQPFVVLEASRYRETFKKLNKKAANPNPDPRYQLEPLVITCPHFDHIRGPITHRLFTAQDLLNLPHPSLGLRILAHSKSVTKTPIFSPTSNVWTVIAPEPPGRGPHEPSGGRRATISLNQQPSFALPNFTRSEGSNSVRDTVPSLTPLYSSFFTSMKQYTAPSLGSCAYNPDTERQTAETGSCA</sequence>
<accession>A0AAD7H7J6</accession>
<dbReference type="EMBL" id="JARKIB010000333">
    <property type="protein sequence ID" value="KAJ7713926.1"/>
    <property type="molecule type" value="Genomic_DNA"/>
</dbReference>
<dbReference type="Proteomes" id="UP001215598">
    <property type="component" value="Unassembled WGS sequence"/>
</dbReference>
<comment type="caution">
    <text evidence="1">The sequence shown here is derived from an EMBL/GenBank/DDBJ whole genome shotgun (WGS) entry which is preliminary data.</text>
</comment>
<organism evidence="1 2">
    <name type="scientific">Mycena metata</name>
    <dbReference type="NCBI Taxonomy" id="1033252"/>
    <lineage>
        <taxon>Eukaryota</taxon>
        <taxon>Fungi</taxon>
        <taxon>Dikarya</taxon>
        <taxon>Basidiomycota</taxon>
        <taxon>Agaricomycotina</taxon>
        <taxon>Agaricomycetes</taxon>
        <taxon>Agaricomycetidae</taxon>
        <taxon>Agaricales</taxon>
        <taxon>Marasmiineae</taxon>
        <taxon>Mycenaceae</taxon>
        <taxon>Mycena</taxon>
    </lineage>
</organism>
<proteinExistence type="predicted"/>
<keyword evidence="2" id="KW-1185">Reference proteome</keyword>
<reference evidence="1" key="1">
    <citation type="submission" date="2023-03" db="EMBL/GenBank/DDBJ databases">
        <title>Massive genome expansion in bonnet fungi (Mycena s.s.) driven by repeated elements and novel gene families across ecological guilds.</title>
        <authorList>
            <consortium name="Lawrence Berkeley National Laboratory"/>
            <person name="Harder C.B."/>
            <person name="Miyauchi S."/>
            <person name="Viragh M."/>
            <person name="Kuo A."/>
            <person name="Thoen E."/>
            <person name="Andreopoulos B."/>
            <person name="Lu D."/>
            <person name="Skrede I."/>
            <person name="Drula E."/>
            <person name="Henrissat B."/>
            <person name="Morin E."/>
            <person name="Kohler A."/>
            <person name="Barry K."/>
            <person name="LaButti K."/>
            <person name="Morin E."/>
            <person name="Salamov A."/>
            <person name="Lipzen A."/>
            <person name="Mereny Z."/>
            <person name="Hegedus B."/>
            <person name="Baldrian P."/>
            <person name="Stursova M."/>
            <person name="Weitz H."/>
            <person name="Taylor A."/>
            <person name="Grigoriev I.V."/>
            <person name="Nagy L.G."/>
            <person name="Martin F."/>
            <person name="Kauserud H."/>
        </authorList>
    </citation>
    <scope>NUCLEOTIDE SEQUENCE</scope>
    <source>
        <strain evidence="1">CBHHK182m</strain>
    </source>
</reference>
<gene>
    <name evidence="1" type="ORF">B0H16DRAFT_1742953</name>
</gene>